<keyword evidence="3" id="KW-1185">Reference proteome</keyword>
<dbReference type="AlphaFoldDB" id="A0A438ARG9"/>
<dbReference type="InterPro" id="IPR049726">
    <property type="entry name" value="TtfA-like_core"/>
</dbReference>
<sequence>MWFGLAVIALAGAVALLYVDRKRRNQTGRVRQIWASAHGYTYERFDEHLPSLWHRAALSKQEYLGAVDVVWGTRRGSEFVLFDLGDTATIVAVHREVGSDVDIDLRMKSAPPPRDSDLNLLGSIGTRIVFATDLELARRVCDQRMVAFTETVPPQLQLLWSEGQWTLGSLPIGSSGRDWENATEAVARLSGMLRVLPPADPPQAMGWGAHDPGRPVVAENHDRSDEDESPW</sequence>
<dbReference type="EMBL" id="RKLO01000005">
    <property type="protein sequence ID" value="RVW01296.1"/>
    <property type="molecule type" value="Genomic_DNA"/>
</dbReference>
<name>A0A438ARG9_9NOCA</name>
<evidence type="ECO:0000313" key="3">
    <source>
        <dbReference type="Proteomes" id="UP000283479"/>
    </source>
</evidence>
<organism evidence="2 3">
    <name type="scientific">Rhodococcus xishaensis</name>
    <dbReference type="NCBI Taxonomy" id="2487364"/>
    <lineage>
        <taxon>Bacteria</taxon>
        <taxon>Bacillati</taxon>
        <taxon>Actinomycetota</taxon>
        <taxon>Actinomycetes</taxon>
        <taxon>Mycobacteriales</taxon>
        <taxon>Nocardiaceae</taxon>
        <taxon>Rhodococcus</taxon>
    </lineage>
</organism>
<accession>A0A438ARG9</accession>
<evidence type="ECO:0008006" key="4">
    <source>
        <dbReference type="Google" id="ProtNLM"/>
    </source>
</evidence>
<gene>
    <name evidence="2" type="ORF">EGT50_13835</name>
</gene>
<reference evidence="2 3" key="1">
    <citation type="submission" date="2018-11" db="EMBL/GenBank/DDBJ databases">
        <title>Rhodococcus spongicola sp. nov. and Rhodococcus xishaensis sp. nov. from marine sponges.</title>
        <authorList>
            <person name="Li L."/>
            <person name="Lin H.W."/>
        </authorList>
    </citation>
    <scope>NUCLEOTIDE SEQUENCE [LARGE SCALE GENOMIC DNA]</scope>
    <source>
        <strain evidence="2 3">LHW51113</strain>
    </source>
</reference>
<dbReference type="OrthoDB" id="4381784at2"/>
<feature type="region of interest" description="Disordered" evidence="1">
    <location>
        <begin position="201"/>
        <end position="231"/>
    </location>
</feature>
<evidence type="ECO:0000256" key="1">
    <source>
        <dbReference type="SAM" id="MobiDB-lite"/>
    </source>
</evidence>
<proteinExistence type="predicted"/>
<evidence type="ECO:0000313" key="2">
    <source>
        <dbReference type="EMBL" id="RVW01296.1"/>
    </source>
</evidence>
<dbReference type="CDD" id="cd21904">
    <property type="entry name" value="TtfA-like"/>
    <property type="match status" value="1"/>
</dbReference>
<protein>
    <recommendedName>
        <fullName evidence="4">Secreted protein</fullName>
    </recommendedName>
</protein>
<comment type="caution">
    <text evidence="2">The sequence shown here is derived from an EMBL/GenBank/DDBJ whole genome shotgun (WGS) entry which is preliminary data.</text>
</comment>
<dbReference type="Proteomes" id="UP000283479">
    <property type="component" value="Unassembled WGS sequence"/>
</dbReference>